<evidence type="ECO:0000256" key="1">
    <source>
        <dbReference type="ARBA" id="ARBA00023125"/>
    </source>
</evidence>
<dbReference type="CDD" id="cd00093">
    <property type="entry name" value="HTH_XRE"/>
    <property type="match status" value="1"/>
</dbReference>
<sequence length="206" mass="22052">MQYIARMAEGAALAVAIGSRVRHERLARQWTLDQLTEASGVSRRMLINVEQGAANPSVGTLLKISEALGIGLPTLVEPPQHRPVAVTRNGEGAALWRGQDGGRGVLVASTVSPDAVELWDWTLGPGDRHDSDPHTAGTKELMHVREGEITVAVAEHLVDLKPGDAVAYPGDVPHSYINSHTTPARFALTVFEPGARAPQRLEVNDA</sequence>
<reference evidence="3" key="1">
    <citation type="journal article" date="2012" name="Appl. Environ. Microbiol.">
        <title>Plasmid localization and organization of melamine degradation genes in Rhodococcus sp. strain Mel.</title>
        <authorList>
            <person name="Dodge A.G."/>
            <person name="Wackett L.P."/>
            <person name="Sadowsky M.J."/>
        </authorList>
    </citation>
    <scope>NUCLEOTIDE SEQUENCE</scope>
    <source>
        <strain evidence="3">Mel</strain>
        <plasmid evidence="3">pMel2</plasmid>
    </source>
</reference>
<dbReference type="GO" id="GO:0005829">
    <property type="term" value="C:cytosol"/>
    <property type="evidence" value="ECO:0007669"/>
    <property type="project" value="TreeGrafter"/>
</dbReference>
<protein>
    <submittedName>
        <fullName evidence="3">Putative helix-turn-helix domain-containing protein</fullName>
    </submittedName>
</protein>
<feature type="domain" description="HTH cro/C1-type" evidence="2">
    <location>
        <begin position="21"/>
        <end position="75"/>
    </location>
</feature>
<evidence type="ECO:0000259" key="2">
    <source>
        <dbReference type="PROSITE" id="PS50943"/>
    </source>
</evidence>
<dbReference type="AlphaFoldDB" id="H8ZKU2"/>
<dbReference type="Pfam" id="PF01381">
    <property type="entry name" value="HTH_3"/>
    <property type="match status" value="1"/>
</dbReference>
<geneLocation type="plasmid" evidence="3">
    <name>pMel2</name>
</geneLocation>
<dbReference type="PANTHER" id="PTHR46797:SF1">
    <property type="entry name" value="METHYLPHOSPHONATE SYNTHASE"/>
    <property type="match status" value="1"/>
</dbReference>
<dbReference type="Gene3D" id="2.60.120.10">
    <property type="entry name" value="Jelly Rolls"/>
    <property type="match status" value="1"/>
</dbReference>
<dbReference type="CDD" id="cd02209">
    <property type="entry name" value="cupin_XRE_C"/>
    <property type="match status" value="1"/>
</dbReference>
<keyword evidence="3" id="KW-0614">Plasmid</keyword>
<proteinExistence type="predicted"/>
<dbReference type="InterPro" id="IPR011051">
    <property type="entry name" value="RmlC_Cupin_sf"/>
</dbReference>
<name>H8ZKU2_9NOCA</name>
<dbReference type="SUPFAM" id="SSF51182">
    <property type="entry name" value="RmlC-like cupins"/>
    <property type="match status" value="1"/>
</dbReference>
<dbReference type="GO" id="GO:0003700">
    <property type="term" value="F:DNA-binding transcription factor activity"/>
    <property type="evidence" value="ECO:0007669"/>
    <property type="project" value="TreeGrafter"/>
</dbReference>
<dbReference type="InterPro" id="IPR001387">
    <property type="entry name" value="Cro/C1-type_HTH"/>
</dbReference>
<dbReference type="InterPro" id="IPR014710">
    <property type="entry name" value="RmlC-like_jellyroll"/>
</dbReference>
<dbReference type="InterPro" id="IPR050807">
    <property type="entry name" value="TransReg_Diox_bact_type"/>
</dbReference>
<dbReference type="PANTHER" id="PTHR46797">
    <property type="entry name" value="HTH-TYPE TRANSCRIPTIONAL REGULATOR"/>
    <property type="match status" value="1"/>
</dbReference>
<evidence type="ECO:0000313" key="3">
    <source>
        <dbReference type="EMBL" id="AEX65064.1"/>
    </source>
</evidence>
<dbReference type="PROSITE" id="PS50943">
    <property type="entry name" value="HTH_CROC1"/>
    <property type="match status" value="1"/>
</dbReference>
<dbReference type="InterPro" id="IPR013096">
    <property type="entry name" value="Cupin_2"/>
</dbReference>
<dbReference type="Pfam" id="PF07883">
    <property type="entry name" value="Cupin_2"/>
    <property type="match status" value="1"/>
</dbReference>
<keyword evidence="1" id="KW-0238">DNA-binding</keyword>
<accession>H8ZKU2</accession>
<dbReference type="InterPro" id="IPR010982">
    <property type="entry name" value="Lambda_DNA-bd_dom_sf"/>
</dbReference>
<dbReference type="EMBL" id="JN241636">
    <property type="protein sequence ID" value="AEX65064.1"/>
    <property type="molecule type" value="Genomic_DNA"/>
</dbReference>
<dbReference type="Gene3D" id="1.10.260.40">
    <property type="entry name" value="lambda repressor-like DNA-binding domains"/>
    <property type="match status" value="1"/>
</dbReference>
<dbReference type="SMART" id="SM00530">
    <property type="entry name" value="HTH_XRE"/>
    <property type="match status" value="1"/>
</dbReference>
<dbReference type="SUPFAM" id="SSF47413">
    <property type="entry name" value="lambda repressor-like DNA-binding domains"/>
    <property type="match status" value="1"/>
</dbReference>
<dbReference type="GO" id="GO:0003677">
    <property type="term" value="F:DNA binding"/>
    <property type="evidence" value="ECO:0007669"/>
    <property type="project" value="UniProtKB-KW"/>
</dbReference>
<organism evidence="3">
    <name type="scientific">Rhodococcus sp. Mel</name>
    <dbReference type="NCBI Taxonomy" id="1093626"/>
    <lineage>
        <taxon>Bacteria</taxon>
        <taxon>Bacillati</taxon>
        <taxon>Actinomycetota</taxon>
        <taxon>Actinomycetes</taxon>
        <taxon>Mycobacteriales</taxon>
        <taxon>Nocardiaceae</taxon>
        <taxon>Rhodococcus</taxon>
    </lineage>
</organism>